<comment type="caution">
    <text evidence="1">The sequence shown here is derived from an EMBL/GenBank/DDBJ whole genome shotgun (WGS) entry which is preliminary data.</text>
</comment>
<dbReference type="AlphaFoldDB" id="A0A397HT96"/>
<keyword evidence="2" id="KW-1185">Reference proteome</keyword>
<evidence type="ECO:0000313" key="2">
    <source>
        <dbReference type="Proteomes" id="UP000266861"/>
    </source>
</evidence>
<dbReference type="OrthoDB" id="642895at2759"/>
<proteinExistence type="predicted"/>
<accession>A0A397HT96</accession>
<gene>
    <name evidence="1" type="ORF">Glove_320g49</name>
</gene>
<organism evidence="1 2">
    <name type="scientific">Diversispora epigaea</name>
    <dbReference type="NCBI Taxonomy" id="1348612"/>
    <lineage>
        <taxon>Eukaryota</taxon>
        <taxon>Fungi</taxon>
        <taxon>Fungi incertae sedis</taxon>
        <taxon>Mucoromycota</taxon>
        <taxon>Glomeromycotina</taxon>
        <taxon>Glomeromycetes</taxon>
        <taxon>Diversisporales</taxon>
        <taxon>Diversisporaceae</taxon>
        <taxon>Diversispora</taxon>
    </lineage>
</organism>
<name>A0A397HT96_9GLOM</name>
<sequence>MFDSNMKVLNSLRVYKKVKVSRLQELYVKCAKIYRWMLERWALVEKITNSKRKESDPQFIPTIGGRK</sequence>
<protein>
    <submittedName>
        <fullName evidence="1">Uncharacterized protein</fullName>
    </submittedName>
</protein>
<dbReference type="EMBL" id="PQFF01000292">
    <property type="protein sequence ID" value="RHZ64796.1"/>
    <property type="molecule type" value="Genomic_DNA"/>
</dbReference>
<dbReference type="Proteomes" id="UP000266861">
    <property type="component" value="Unassembled WGS sequence"/>
</dbReference>
<reference evidence="1 2" key="1">
    <citation type="submission" date="2018-08" db="EMBL/GenBank/DDBJ databases">
        <title>Genome and evolution of the arbuscular mycorrhizal fungus Diversispora epigaea (formerly Glomus versiforme) and its bacterial endosymbionts.</title>
        <authorList>
            <person name="Sun X."/>
            <person name="Fei Z."/>
            <person name="Harrison M."/>
        </authorList>
    </citation>
    <scope>NUCLEOTIDE SEQUENCE [LARGE SCALE GENOMIC DNA]</scope>
    <source>
        <strain evidence="1 2">IT104</strain>
    </source>
</reference>
<evidence type="ECO:0000313" key="1">
    <source>
        <dbReference type="EMBL" id="RHZ64796.1"/>
    </source>
</evidence>